<organism evidence="1 2">
    <name type="scientific">Pyropia yezoensis</name>
    <name type="common">Susabi-nori</name>
    <name type="synonym">Porphyra yezoensis</name>
    <dbReference type="NCBI Taxonomy" id="2788"/>
    <lineage>
        <taxon>Eukaryota</taxon>
        <taxon>Rhodophyta</taxon>
        <taxon>Bangiophyceae</taxon>
        <taxon>Bangiales</taxon>
        <taxon>Bangiaceae</taxon>
        <taxon>Pyropia</taxon>
    </lineage>
</organism>
<dbReference type="Proteomes" id="UP000798662">
    <property type="component" value="Chromosome 1"/>
</dbReference>
<evidence type="ECO:0000313" key="1">
    <source>
        <dbReference type="EMBL" id="KAK1861536.1"/>
    </source>
</evidence>
<sequence length="641" mass="67096">MALGQEPARGDEAVGNPPCHNFAAGLPSTPILSAPSSAVMTVVSLPYGAAGLSSSAGGAVAGAAGSEWDGLCQDSGANGLFIDRTRAEVVAGGPTYLHPRLMPSTVGLSSASAFAELRGFQPSAAEAATSSGSLFDARFPPTLSGTPTSMETESMLRRSSPSMNNMVCQPVGGRPPRGASSGPPSGTGRLPASPFTPPPSRAVPQLQSPVECVEQLNLSAALRPSAAGRSRSPSSKRRSPAAGRGGGVGASARQPITTVEALGFALLSGFKTIDMKMAKVQTTVDHVSSLMSSEMAKSNNFAALAEKMTAAQSTTTTVVAELVAAREAAAAAVSTAPASTLSEKEITDEQHAQDRVAAKAIKKLLRPIHREIFLKAKCASDVYTPNISDNPLVLDTTMDAQGLTAAGANVFLHKRVMVPSKRAASGFAKIPVCCFLKRALTYFYTTVKTTAVKVFVETMHELSGNQIGNSIMPLNAKKARIVLSRADAVTLVGDLVLVNNAWARKSLLAAVSAVLKKTGGGVKCEEPSPLPGDDPIVVCRYGHLAQVAVKIEQHMKRVANVNAATHGMNQGNRTLYIEWLQRLNFKFDKTTDEQRGVRLIGGDDKDRAVVETEEDEDNLADFGVDAEEDDDAAEEDGESDV</sequence>
<reference evidence="1" key="1">
    <citation type="submission" date="2019-11" db="EMBL/GenBank/DDBJ databases">
        <title>Nori genome reveals adaptations in red seaweeds to the harsh intertidal environment.</title>
        <authorList>
            <person name="Wang D."/>
            <person name="Mao Y."/>
        </authorList>
    </citation>
    <scope>NUCLEOTIDE SEQUENCE</scope>
    <source>
        <tissue evidence="1">Gametophyte</tissue>
    </source>
</reference>
<keyword evidence="2" id="KW-1185">Reference proteome</keyword>
<gene>
    <name evidence="1" type="ORF">I4F81_004120</name>
</gene>
<name>A0ACC3BV24_PYRYE</name>
<accession>A0ACC3BV24</accession>
<comment type="caution">
    <text evidence="1">The sequence shown here is derived from an EMBL/GenBank/DDBJ whole genome shotgun (WGS) entry which is preliminary data.</text>
</comment>
<proteinExistence type="predicted"/>
<protein>
    <submittedName>
        <fullName evidence="1">Uncharacterized protein</fullName>
    </submittedName>
</protein>
<evidence type="ECO:0000313" key="2">
    <source>
        <dbReference type="Proteomes" id="UP000798662"/>
    </source>
</evidence>
<dbReference type="EMBL" id="CM020618">
    <property type="protein sequence ID" value="KAK1861536.1"/>
    <property type="molecule type" value="Genomic_DNA"/>
</dbReference>